<evidence type="ECO:0000313" key="10">
    <source>
        <dbReference type="EMBL" id="KAI5446791.1"/>
    </source>
</evidence>
<dbReference type="GO" id="GO:0046872">
    <property type="term" value="F:metal ion binding"/>
    <property type="evidence" value="ECO:0007669"/>
    <property type="project" value="UniProtKB-KW"/>
</dbReference>
<comment type="caution">
    <text evidence="10">The sequence shown here is derived from an EMBL/GenBank/DDBJ whole genome shotgun (WGS) entry which is preliminary data.</text>
</comment>
<dbReference type="GO" id="GO:0030422">
    <property type="term" value="P:siRNA processing"/>
    <property type="evidence" value="ECO:0007669"/>
    <property type="project" value="TreeGrafter"/>
</dbReference>
<reference evidence="10 11" key="1">
    <citation type="journal article" date="2022" name="Nat. Genet.">
        <title>Improved pea reference genome and pan-genome highlight genomic features and evolutionary characteristics.</title>
        <authorList>
            <person name="Yang T."/>
            <person name="Liu R."/>
            <person name="Luo Y."/>
            <person name="Hu S."/>
            <person name="Wang D."/>
            <person name="Wang C."/>
            <person name="Pandey M.K."/>
            <person name="Ge S."/>
            <person name="Xu Q."/>
            <person name="Li N."/>
            <person name="Li G."/>
            <person name="Huang Y."/>
            <person name="Saxena R.K."/>
            <person name="Ji Y."/>
            <person name="Li M."/>
            <person name="Yan X."/>
            <person name="He Y."/>
            <person name="Liu Y."/>
            <person name="Wang X."/>
            <person name="Xiang C."/>
            <person name="Varshney R.K."/>
            <person name="Ding H."/>
            <person name="Gao S."/>
            <person name="Zong X."/>
        </authorList>
    </citation>
    <scope>NUCLEOTIDE SEQUENCE [LARGE SCALE GENOMIC DNA]</scope>
    <source>
        <strain evidence="10 11">cv. Zhongwan 6</strain>
    </source>
</reference>
<comment type="cofactor">
    <cofactor evidence="2">
        <name>Mg(2+)</name>
        <dbReference type="ChEBI" id="CHEBI:18420"/>
    </cofactor>
</comment>
<dbReference type="FunFam" id="1.10.1520.10:FF:000004">
    <property type="entry name" value="Endoribonuclease dicer-like 1"/>
    <property type="match status" value="1"/>
</dbReference>
<evidence type="ECO:0000256" key="2">
    <source>
        <dbReference type="ARBA" id="ARBA00001946"/>
    </source>
</evidence>
<evidence type="ECO:0000256" key="4">
    <source>
        <dbReference type="ARBA" id="ARBA00022723"/>
    </source>
</evidence>
<sequence>KRKIVADVVEALIGAFLSTGGETAALLFMDWVGIKVNFNIAPYERQLNACPDNIVNVRFLESLLKYSFRDRSLLAEAMTHGSYMLPDVPRCYQRLEYLGDSVLDYLITMHLYKEYPGMSPGQLTDMRSASVNNDCYAMSAIKVQLHKHVLHASQELHKHIVATLDKFDQSSSTFGWESEASFPKVLGDIIESLAGAILVDSGYNKEVVWRSIRPLLEPLVTPNTLTIHPIRELTELCQKMNYTMEKTLSRNDGGNSCKIEVIADGLVHQYEYIGSVDKKTATRLACKGVLNSLKGT</sequence>
<keyword evidence="6" id="KW-0378">Hydrolase</keyword>
<evidence type="ECO:0000313" key="11">
    <source>
        <dbReference type="Proteomes" id="UP001058974"/>
    </source>
</evidence>
<evidence type="ECO:0000259" key="9">
    <source>
        <dbReference type="PROSITE" id="PS50142"/>
    </source>
</evidence>
<keyword evidence="4" id="KW-0479">Metal-binding</keyword>
<dbReference type="PANTHER" id="PTHR14950:SF70">
    <property type="entry name" value="ENDORIBONUCLEASE DICER HOMOLOG 2"/>
    <property type="match status" value="1"/>
</dbReference>
<evidence type="ECO:0000256" key="7">
    <source>
        <dbReference type="ARBA" id="ARBA00022842"/>
    </source>
</evidence>
<feature type="domain" description="RNase III" evidence="9">
    <location>
        <begin position="1"/>
        <end position="21"/>
    </location>
</feature>
<evidence type="ECO:0000256" key="8">
    <source>
        <dbReference type="ARBA" id="ARBA00022884"/>
    </source>
</evidence>
<keyword evidence="5" id="KW-0255">Endonuclease</keyword>
<dbReference type="Proteomes" id="UP001058974">
    <property type="component" value="Chromosome 1"/>
</dbReference>
<evidence type="ECO:0000256" key="5">
    <source>
        <dbReference type="ARBA" id="ARBA00022759"/>
    </source>
</evidence>
<organism evidence="10 11">
    <name type="scientific">Pisum sativum</name>
    <name type="common">Garden pea</name>
    <name type="synonym">Lathyrus oleraceus</name>
    <dbReference type="NCBI Taxonomy" id="3888"/>
    <lineage>
        <taxon>Eukaryota</taxon>
        <taxon>Viridiplantae</taxon>
        <taxon>Streptophyta</taxon>
        <taxon>Embryophyta</taxon>
        <taxon>Tracheophyta</taxon>
        <taxon>Spermatophyta</taxon>
        <taxon>Magnoliopsida</taxon>
        <taxon>eudicotyledons</taxon>
        <taxon>Gunneridae</taxon>
        <taxon>Pentapetalae</taxon>
        <taxon>rosids</taxon>
        <taxon>fabids</taxon>
        <taxon>Fabales</taxon>
        <taxon>Fabaceae</taxon>
        <taxon>Papilionoideae</taxon>
        <taxon>50 kb inversion clade</taxon>
        <taxon>NPAAA clade</taxon>
        <taxon>Hologalegina</taxon>
        <taxon>IRL clade</taxon>
        <taxon>Fabeae</taxon>
        <taxon>Lathyrus</taxon>
    </lineage>
</organism>
<dbReference type="PROSITE" id="PS00517">
    <property type="entry name" value="RNASE_3_1"/>
    <property type="match status" value="1"/>
</dbReference>
<dbReference type="Pfam" id="PF00636">
    <property type="entry name" value="Ribonuclease_3"/>
    <property type="match status" value="1"/>
</dbReference>
<comment type="cofactor">
    <cofactor evidence="1">
        <name>Mn(2+)</name>
        <dbReference type="ChEBI" id="CHEBI:29035"/>
    </cofactor>
</comment>
<dbReference type="SUPFAM" id="SSF54768">
    <property type="entry name" value="dsRNA-binding domain-like"/>
    <property type="match status" value="1"/>
</dbReference>
<keyword evidence="8" id="KW-0694">RNA-binding</keyword>
<evidence type="ECO:0000256" key="6">
    <source>
        <dbReference type="ARBA" id="ARBA00022801"/>
    </source>
</evidence>
<dbReference type="GO" id="GO:0005737">
    <property type="term" value="C:cytoplasm"/>
    <property type="evidence" value="ECO:0007669"/>
    <property type="project" value="TreeGrafter"/>
</dbReference>
<dbReference type="GO" id="GO:0004525">
    <property type="term" value="F:ribonuclease III activity"/>
    <property type="evidence" value="ECO:0007669"/>
    <property type="project" value="InterPro"/>
</dbReference>
<dbReference type="Gramene" id="Psat01G0458200-T4">
    <property type="protein sequence ID" value="KAI5446791.1"/>
    <property type="gene ID" value="KIW84_014582"/>
</dbReference>
<dbReference type="SMART" id="SM00535">
    <property type="entry name" value="RIBOc"/>
    <property type="match status" value="1"/>
</dbReference>
<dbReference type="AlphaFoldDB" id="A0A9D5GZF5"/>
<feature type="domain" description="RNase III" evidence="9">
    <location>
        <begin position="57"/>
        <end position="202"/>
    </location>
</feature>
<dbReference type="Gene3D" id="1.10.1520.10">
    <property type="entry name" value="Ribonuclease III domain"/>
    <property type="match status" value="1"/>
</dbReference>
<dbReference type="InterPro" id="IPR036389">
    <property type="entry name" value="RNase_III_sf"/>
</dbReference>
<accession>A0A9D5GZF5</accession>
<evidence type="ECO:0000256" key="3">
    <source>
        <dbReference type="ARBA" id="ARBA00022722"/>
    </source>
</evidence>
<name>A0A9D5GZF5_PEA</name>
<protein>
    <recommendedName>
        <fullName evidence="9">RNase III domain-containing protein</fullName>
    </recommendedName>
</protein>
<gene>
    <name evidence="10" type="ORF">KIW84_014582</name>
</gene>
<dbReference type="EMBL" id="JAMSHJ010000001">
    <property type="protein sequence ID" value="KAI5446791.1"/>
    <property type="molecule type" value="Genomic_DNA"/>
</dbReference>
<proteinExistence type="predicted"/>
<dbReference type="SUPFAM" id="SSF69065">
    <property type="entry name" value="RNase III domain-like"/>
    <property type="match status" value="2"/>
</dbReference>
<dbReference type="CDD" id="cd00593">
    <property type="entry name" value="RIBOc"/>
    <property type="match status" value="1"/>
</dbReference>
<keyword evidence="7" id="KW-0460">Magnesium</keyword>
<evidence type="ECO:0000256" key="1">
    <source>
        <dbReference type="ARBA" id="ARBA00001936"/>
    </source>
</evidence>
<dbReference type="PANTHER" id="PTHR14950">
    <property type="entry name" value="DICER-RELATED"/>
    <property type="match status" value="1"/>
</dbReference>
<keyword evidence="3" id="KW-0540">Nuclease</keyword>
<keyword evidence="11" id="KW-1185">Reference proteome</keyword>
<dbReference type="GO" id="GO:0003723">
    <property type="term" value="F:RNA binding"/>
    <property type="evidence" value="ECO:0007669"/>
    <property type="project" value="UniProtKB-KW"/>
</dbReference>
<feature type="non-terminal residue" evidence="10">
    <location>
        <position position="1"/>
    </location>
</feature>
<dbReference type="PROSITE" id="PS50142">
    <property type="entry name" value="RNASE_3_2"/>
    <property type="match status" value="2"/>
</dbReference>
<dbReference type="GO" id="GO:0005634">
    <property type="term" value="C:nucleus"/>
    <property type="evidence" value="ECO:0007669"/>
    <property type="project" value="TreeGrafter"/>
</dbReference>
<dbReference type="InterPro" id="IPR000999">
    <property type="entry name" value="RNase_III_dom"/>
</dbReference>